<accession>A0AAU7QBH2</accession>
<proteinExistence type="predicted"/>
<reference evidence="1" key="1">
    <citation type="submission" date="2024-06" db="EMBL/GenBank/DDBJ databases">
        <authorList>
            <person name="Coelho C."/>
            <person name="Bento M."/>
            <person name="Garcia E."/>
            <person name="Camelo A."/>
            <person name="Brandao I."/>
            <person name="Espirito Santo C."/>
            <person name="Trovao J."/>
            <person name="Verissimo A."/>
            <person name="Costa J."/>
            <person name="Tiago I."/>
        </authorList>
    </citation>
    <scope>NUCLEOTIDE SEQUENCE</scope>
    <source>
        <strain evidence="1">KWT182</strain>
    </source>
</reference>
<dbReference type="AlphaFoldDB" id="A0AAU7QBH2"/>
<gene>
    <name evidence="1" type="ORF">ABK905_02940</name>
</gene>
<evidence type="ECO:0000313" key="1">
    <source>
        <dbReference type="EMBL" id="XBS70247.1"/>
    </source>
</evidence>
<protein>
    <submittedName>
        <fullName evidence="1">Uncharacterized protein</fullName>
    </submittedName>
</protein>
<dbReference type="EMBL" id="CP157947">
    <property type="protein sequence ID" value="XBS70247.1"/>
    <property type="molecule type" value="Genomic_DNA"/>
</dbReference>
<name>A0AAU7QBH2_9GAMM</name>
<sequence length="186" mass="21665">MISTVSVMVAAEIAILETNDYFLKTNSSLRVNRMSQEDLQWCMHISRQSSFTLEWSNVGQDIDHYEHYNFCFKMFFNGERPSGCCACRYIPMERKVVIEMLQSFANEGDELDGRMTAYTLVTLLYFLKEISGLGIFIENPVNEVILQHYMRNFHFKDVFGDGSLLYKSADDLAYLVPEWLEQNQCI</sequence>
<organism evidence="1">
    <name type="scientific">Acerihabitans sp. KWT182</name>
    <dbReference type="NCBI Taxonomy" id="3157919"/>
    <lineage>
        <taxon>Bacteria</taxon>
        <taxon>Pseudomonadati</taxon>
        <taxon>Pseudomonadota</taxon>
        <taxon>Gammaproteobacteria</taxon>
        <taxon>Enterobacterales</taxon>
        <taxon>Pectobacteriaceae</taxon>
        <taxon>Acerihabitans</taxon>
    </lineage>
</organism>